<name>A0AAD4MDC7_9AGAM</name>
<organism evidence="2 3">
    <name type="scientific">Multifurca ochricompacta</name>
    <dbReference type="NCBI Taxonomy" id="376703"/>
    <lineage>
        <taxon>Eukaryota</taxon>
        <taxon>Fungi</taxon>
        <taxon>Dikarya</taxon>
        <taxon>Basidiomycota</taxon>
        <taxon>Agaricomycotina</taxon>
        <taxon>Agaricomycetes</taxon>
        <taxon>Russulales</taxon>
        <taxon>Russulaceae</taxon>
        <taxon>Multifurca</taxon>
    </lineage>
</organism>
<feature type="compositionally biased region" description="Low complexity" evidence="1">
    <location>
        <begin position="115"/>
        <end position="165"/>
    </location>
</feature>
<gene>
    <name evidence="2" type="ORF">B0F90DRAFT_24416</name>
</gene>
<dbReference type="Proteomes" id="UP001203297">
    <property type="component" value="Unassembled WGS sequence"/>
</dbReference>
<feature type="compositionally biased region" description="Low complexity" evidence="1">
    <location>
        <begin position="191"/>
        <end position="205"/>
    </location>
</feature>
<protein>
    <submittedName>
        <fullName evidence="2">Uncharacterized protein</fullName>
    </submittedName>
</protein>
<evidence type="ECO:0000313" key="2">
    <source>
        <dbReference type="EMBL" id="KAI0307553.1"/>
    </source>
</evidence>
<evidence type="ECO:0000256" key="1">
    <source>
        <dbReference type="SAM" id="MobiDB-lite"/>
    </source>
</evidence>
<comment type="caution">
    <text evidence="2">The sequence shown here is derived from an EMBL/GenBank/DDBJ whole genome shotgun (WGS) entry which is preliminary data.</text>
</comment>
<reference evidence="2" key="1">
    <citation type="journal article" date="2022" name="New Phytol.">
        <title>Evolutionary transition to the ectomycorrhizal habit in the genomes of a hyperdiverse lineage of mushroom-forming fungi.</title>
        <authorList>
            <person name="Looney B."/>
            <person name="Miyauchi S."/>
            <person name="Morin E."/>
            <person name="Drula E."/>
            <person name="Courty P.E."/>
            <person name="Kohler A."/>
            <person name="Kuo A."/>
            <person name="LaButti K."/>
            <person name="Pangilinan J."/>
            <person name="Lipzen A."/>
            <person name="Riley R."/>
            <person name="Andreopoulos W."/>
            <person name="He G."/>
            <person name="Johnson J."/>
            <person name="Nolan M."/>
            <person name="Tritt A."/>
            <person name="Barry K.W."/>
            <person name="Grigoriev I.V."/>
            <person name="Nagy L.G."/>
            <person name="Hibbett D."/>
            <person name="Henrissat B."/>
            <person name="Matheny P.B."/>
            <person name="Labbe J."/>
            <person name="Martin F.M."/>
        </authorList>
    </citation>
    <scope>NUCLEOTIDE SEQUENCE</scope>
    <source>
        <strain evidence="2">BPL690</strain>
    </source>
</reference>
<proteinExistence type="predicted"/>
<feature type="region of interest" description="Disordered" evidence="1">
    <location>
        <begin position="1"/>
        <end position="264"/>
    </location>
</feature>
<sequence>MDTLESQPQDRVMTNGVVETSSTFPPSPPQLLVSTLSELSRAAEQQGKDGSTPPHTIVTGTTAPTKKFTVVNINKKFMEKNSPTPGTSQIPSSSASSKIAGSTVKSPPPSAASHSRLVTTKLTRLLSSSTGTGPGWTRPPSTAPSLAPSPVSGSVSSVLPSAPAPISHGAPQHPHAGKVIQPQPRGAIQAPSTSKSEGTSGSSKPAWRNVKQDGNAVGAGPPPGVQSEFPTAAEVAQGRLNGVQDKRPSTHAPAPQSPATTEADTFRGVHLNPNAHHWDEVRSLSG</sequence>
<dbReference type="AlphaFoldDB" id="A0AAD4MDC7"/>
<accession>A0AAD4MDC7</accession>
<keyword evidence="3" id="KW-1185">Reference proteome</keyword>
<dbReference type="EMBL" id="WTXG01000001">
    <property type="protein sequence ID" value="KAI0307553.1"/>
    <property type="molecule type" value="Genomic_DNA"/>
</dbReference>
<feature type="compositionally biased region" description="Low complexity" evidence="1">
    <location>
        <begin position="85"/>
        <end position="103"/>
    </location>
</feature>
<evidence type="ECO:0000313" key="3">
    <source>
        <dbReference type="Proteomes" id="UP001203297"/>
    </source>
</evidence>